<protein>
    <submittedName>
        <fullName evidence="2">Uncharacterized protein</fullName>
    </submittedName>
</protein>
<comment type="caution">
    <text evidence="2">The sequence shown here is derived from an EMBL/GenBank/DDBJ whole genome shotgun (WGS) entry which is preliminary data.</text>
</comment>
<name>A0A4Z1FMX9_9HELO</name>
<dbReference type="EMBL" id="PQXI01000105">
    <property type="protein sequence ID" value="TGO24369.1"/>
    <property type="molecule type" value="Genomic_DNA"/>
</dbReference>
<sequence length="452" mass="50149">MPPHGSGESCRTPSLPRGGSSSGRGSANVLPVSRNVSSERASLFKEFGQSVDPTHRRLVSSSPPKSGYHSDSEGNQDGYGTDRSSESRGRSRGSKSGSGSDATTRSRTRNNFHSNSDSANRSGRAQSQKPRSSSQASSTRSKRADLGNWIPAHNYGENSAHDNIVPQLNHIRLAKDAIPPDHGQRARSRSRQENPERGRSTNSHKTTGVISVSLDGEKYLKGQLANPPTKANQPKIEQAGGYVEGEEALLEMCSDSEEGTIKRKPIRDRAQSRGANSREHANQQPRYHGNEDSKELRREPSFEPIRQPPGLKQTQGRMWEALGKKRSRNPNPQANTNRGPVNEPPLDLRGIRKDWWGEQSRPASTQKGSVNEQKSKPARYYKKFDRIPSPASDKGRNHSQHSERYPLPDNLIDRVVGQSEDKKKKKNPSRIFGRFFGSWSSSKPSGERRREV</sequence>
<feature type="compositionally biased region" description="Basic and acidic residues" evidence="1">
    <location>
        <begin position="393"/>
        <end position="406"/>
    </location>
</feature>
<feature type="compositionally biased region" description="Low complexity" evidence="1">
    <location>
        <begin position="124"/>
        <end position="139"/>
    </location>
</feature>
<keyword evidence="3" id="KW-1185">Reference proteome</keyword>
<dbReference type="Proteomes" id="UP000297910">
    <property type="component" value="Unassembled WGS sequence"/>
</dbReference>
<reference evidence="2 3" key="1">
    <citation type="submission" date="2017-12" db="EMBL/GenBank/DDBJ databases">
        <title>Comparative genomics of Botrytis spp.</title>
        <authorList>
            <person name="Valero-Jimenez C.A."/>
            <person name="Tapia P."/>
            <person name="Veloso J."/>
            <person name="Silva-Moreno E."/>
            <person name="Staats M."/>
            <person name="Valdes J.H."/>
            <person name="Van Kan J.A.L."/>
        </authorList>
    </citation>
    <scope>NUCLEOTIDE SEQUENCE [LARGE SCALE GENOMIC DNA]</scope>
    <source>
        <strain evidence="2 3">Bp0003</strain>
    </source>
</reference>
<feature type="compositionally biased region" description="Polar residues" evidence="1">
    <location>
        <begin position="361"/>
        <end position="372"/>
    </location>
</feature>
<feature type="compositionally biased region" description="Basic and acidic residues" evidence="1">
    <location>
        <begin position="267"/>
        <end position="281"/>
    </location>
</feature>
<feature type="compositionally biased region" description="Low complexity" evidence="1">
    <location>
        <begin position="17"/>
        <end position="26"/>
    </location>
</feature>
<feature type="compositionally biased region" description="Basic and acidic residues" evidence="1">
    <location>
        <begin position="173"/>
        <end position="199"/>
    </location>
</feature>
<feature type="compositionally biased region" description="Basic and acidic residues" evidence="1">
    <location>
        <begin position="288"/>
        <end position="301"/>
    </location>
</feature>
<dbReference type="AlphaFoldDB" id="A0A4Z1FMX9"/>
<evidence type="ECO:0000313" key="2">
    <source>
        <dbReference type="EMBL" id="TGO24369.1"/>
    </source>
</evidence>
<evidence type="ECO:0000313" key="3">
    <source>
        <dbReference type="Proteomes" id="UP000297910"/>
    </source>
</evidence>
<feature type="region of interest" description="Disordered" evidence="1">
    <location>
        <begin position="1"/>
        <end position="452"/>
    </location>
</feature>
<feature type="compositionally biased region" description="Polar residues" evidence="1">
    <location>
        <begin position="200"/>
        <end position="210"/>
    </location>
</feature>
<feature type="compositionally biased region" description="Polar residues" evidence="1">
    <location>
        <begin position="101"/>
        <end position="123"/>
    </location>
</feature>
<evidence type="ECO:0000256" key="1">
    <source>
        <dbReference type="SAM" id="MobiDB-lite"/>
    </source>
</evidence>
<feature type="compositionally biased region" description="Acidic residues" evidence="1">
    <location>
        <begin position="244"/>
        <end position="258"/>
    </location>
</feature>
<accession>A0A4Z1FMX9</accession>
<gene>
    <name evidence="2" type="ORF">BPAE_0105g00360</name>
</gene>
<feature type="compositionally biased region" description="Polar residues" evidence="1">
    <location>
        <begin position="329"/>
        <end position="339"/>
    </location>
</feature>
<proteinExistence type="predicted"/>
<organism evidence="2 3">
    <name type="scientific">Botrytis paeoniae</name>
    <dbReference type="NCBI Taxonomy" id="278948"/>
    <lineage>
        <taxon>Eukaryota</taxon>
        <taxon>Fungi</taxon>
        <taxon>Dikarya</taxon>
        <taxon>Ascomycota</taxon>
        <taxon>Pezizomycotina</taxon>
        <taxon>Leotiomycetes</taxon>
        <taxon>Helotiales</taxon>
        <taxon>Sclerotiniaceae</taxon>
        <taxon>Botrytis</taxon>
    </lineage>
</organism>